<evidence type="ECO:0000313" key="2">
    <source>
        <dbReference type="Proteomes" id="UP000824151"/>
    </source>
</evidence>
<accession>A0A9D1UUK1</accession>
<dbReference type="AlphaFoldDB" id="A0A9D1UUK1"/>
<name>A0A9D1UUK1_9MICC</name>
<reference evidence="1" key="2">
    <citation type="submission" date="2021-04" db="EMBL/GenBank/DDBJ databases">
        <authorList>
            <person name="Gilroy R."/>
        </authorList>
    </citation>
    <scope>NUCLEOTIDE SEQUENCE</scope>
    <source>
        <strain evidence="1">ChiHejej3B27-3195</strain>
    </source>
</reference>
<protein>
    <submittedName>
        <fullName evidence="1">Amidohydrolase</fullName>
    </submittedName>
</protein>
<comment type="caution">
    <text evidence="1">The sequence shown here is derived from an EMBL/GenBank/DDBJ whole genome shotgun (WGS) entry which is preliminary data.</text>
</comment>
<dbReference type="EMBL" id="DXGD01000406">
    <property type="protein sequence ID" value="HIX00663.1"/>
    <property type="molecule type" value="Genomic_DNA"/>
</dbReference>
<gene>
    <name evidence="1" type="ORF">H9871_11040</name>
</gene>
<evidence type="ECO:0000313" key="1">
    <source>
        <dbReference type="EMBL" id="HIX00663.1"/>
    </source>
</evidence>
<reference evidence="1" key="1">
    <citation type="journal article" date="2021" name="PeerJ">
        <title>Extensive microbial diversity within the chicken gut microbiome revealed by metagenomics and culture.</title>
        <authorList>
            <person name="Gilroy R."/>
            <person name="Ravi A."/>
            <person name="Getino M."/>
            <person name="Pursley I."/>
            <person name="Horton D.L."/>
            <person name="Alikhan N.F."/>
            <person name="Baker D."/>
            <person name="Gharbi K."/>
            <person name="Hall N."/>
            <person name="Watson M."/>
            <person name="Adriaenssens E.M."/>
            <person name="Foster-Nyarko E."/>
            <person name="Jarju S."/>
            <person name="Secka A."/>
            <person name="Antonio M."/>
            <person name="Oren A."/>
            <person name="Chaudhuri R.R."/>
            <person name="La Ragione R."/>
            <person name="Hildebrand F."/>
            <person name="Pallen M.J."/>
        </authorList>
    </citation>
    <scope>NUCLEOTIDE SEQUENCE</scope>
    <source>
        <strain evidence="1">ChiHejej3B27-3195</strain>
    </source>
</reference>
<proteinExistence type="predicted"/>
<feature type="non-terminal residue" evidence="1">
    <location>
        <position position="1"/>
    </location>
</feature>
<organism evidence="1 2">
    <name type="scientific">Candidatus Nesterenkonia stercoripullorum</name>
    <dbReference type="NCBI Taxonomy" id="2838701"/>
    <lineage>
        <taxon>Bacteria</taxon>
        <taxon>Bacillati</taxon>
        <taxon>Actinomycetota</taxon>
        <taxon>Actinomycetes</taxon>
        <taxon>Micrococcales</taxon>
        <taxon>Micrococcaceae</taxon>
        <taxon>Nesterenkonia</taxon>
    </lineage>
</organism>
<dbReference type="Proteomes" id="UP000824151">
    <property type="component" value="Unassembled WGS sequence"/>
</dbReference>
<sequence>PSWVMNALGGIPSTIDPTIEVAGKTVSGTMIDLLLRPEVLERATQEFHQQKACHGAEPMLPADFAPPIHLPWPDYISGPHGTRDWLSTPQ</sequence>